<dbReference type="EMBL" id="CP026952">
    <property type="protein sequence ID" value="AWB93413.1"/>
    <property type="molecule type" value="Genomic_DNA"/>
</dbReference>
<dbReference type="SUPFAM" id="SSF46785">
    <property type="entry name" value="Winged helix' DNA-binding domain"/>
    <property type="match status" value="1"/>
</dbReference>
<dbReference type="InterPro" id="IPR002934">
    <property type="entry name" value="Polymerase_NTP_transf_dom"/>
</dbReference>
<sequence>MDVSLPLRSLIPSLDSDVLVVLARSESAFGASQVARLTERGSRSGTTKVLDRLVEHGLVLAEPTNRGYMYRLNRDHLLMPAVFAALDVRRDLLTRLSSAVAALRPTPVHASVFGSFARGDGSQESDIDLLVLTDANLHLDDDSGWQAQVRQLEDHVYAWTGNRLELLSMDTDGLAKAIAAGERIVEELRSDAVTVHGHDIRTLISAARAGEGHG</sequence>
<dbReference type="RefSeq" id="WP_108579750.1">
    <property type="nucleotide sequence ID" value="NZ_SRPI01000001.1"/>
</dbReference>
<organism evidence="1 2">
    <name type="scientific">Aeromicrobium chenweiae</name>
    <dbReference type="NCBI Taxonomy" id="2079793"/>
    <lineage>
        <taxon>Bacteria</taxon>
        <taxon>Bacillati</taxon>
        <taxon>Actinomycetota</taxon>
        <taxon>Actinomycetes</taxon>
        <taxon>Propionibacteriales</taxon>
        <taxon>Nocardioidaceae</taxon>
        <taxon>Aeromicrobium</taxon>
    </lineage>
</organism>
<accession>A0A2S0WPY7</accession>
<dbReference type="AlphaFoldDB" id="A0A2S0WPY7"/>
<dbReference type="Proteomes" id="UP000244384">
    <property type="component" value="Chromosome"/>
</dbReference>
<dbReference type="InterPro" id="IPR036390">
    <property type="entry name" value="WH_DNA-bd_sf"/>
</dbReference>
<dbReference type="Gene3D" id="3.30.460.10">
    <property type="entry name" value="Beta Polymerase, domain 2"/>
    <property type="match status" value="1"/>
</dbReference>
<dbReference type="KEGG" id="aez:C3E78_14980"/>
<protein>
    <submittedName>
        <fullName evidence="1">Uncharacterized protein</fullName>
    </submittedName>
</protein>
<accession>A0A5F2EXP9</accession>
<keyword evidence="2" id="KW-1185">Reference proteome</keyword>
<dbReference type="GO" id="GO:0016779">
    <property type="term" value="F:nucleotidyltransferase activity"/>
    <property type="evidence" value="ECO:0007669"/>
    <property type="project" value="InterPro"/>
</dbReference>
<name>A0A2S0WPY7_9ACTN</name>
<dbReference type="CDD" id="cd05403">
    <property type="entry name" value="NT_KNTase_like"/>
    <property type="match status" value="1"/>
</dbReference>
<dbReference type="Pfam" id="PF01909">
    <property type="entry name" value="NTP_transf_2"/>
    <property type="match status" value="1"/>
</dbReference>
<dbReference type="SUPFAM" id="SSF81301">
    <property type="entry name" value="Nucleotidyltransferase"/>
    <property type="match status" value="1"/>
</dbReference>
<reference evidence="2" key="1">
    <citation type="submission" date="2018-01" db="EMBL/GenBank/DDBJ databases">
        <authorList>
            <person name="Li J."/>
        </authorList>
    </citation>
    <scope>NUCLEOTIDE SEQUENCE [LARGE SCALE GENOMIC DNA]</scope>
    <source>
        <strain evidence="2">592</strain>
    </source>
</reference>
<proteinExistence type="predicted"/>
<gene>
    <name evidence="1" type="ORF">C3E78_14980</name>
</gene>
<dbReference type="InterPro" id="IPR043519">
    <property type="entry name" value="NT_sf"/>
</dbReference>
<evidence type="ECO:0000313" key="1">
    <source>
        <dbReference type="EMBL" id="AWB93413.1"/>
    </source>
</evidence>
<evidence type="ECO:0000313" key="2">
    <source>
        <dbReference type="Proteomes" id="UP000244384"/>
    </source>
</evidence>